<name>A0A9D1V4D0_9FIRM</name>
<evidence type="ECO:0000313" key="1">
    <source>
        <dbReference type="EMBL" id="HIX05912.1"/>
    </source>
</evidence>
<sequence length="148" mass="16945">MELSALYCDAQELDARIYPYNIGFAGAATIEVAGRYGIFVDFDQLGDLRQFKAALAHELGHCATGCTHRVSSPYDLVCRHEYKADRWAVQRYLPFEELQKAVQGGCTEPWQLAEYFQLPEETVRRALNYYLRVRGLRFAPAAQTEEEE</sequence>
<reference evidence="1" key="2">
    <citation type="submission" date="2021-04" db="EMBL/GenBank/DDBJ databases">
        <authorList>
            <person name="Gilroy R."/>
        </authorList>
    </citation>
    <scope>NUCLEOTIDE SEQUENCE</scope>
    <source>
        <strain evidence="1">2239</strain>
    </source>
</reference>
<dbReference type="Proteomes" id="UP000824193">
    <property type="component" value="Unassembled WGS sequence"/>
</dbReference>
<protein>
    <submittedName>
        <fullName evidence="1">ImmA/IrrE family metallo-endopeptidase</fullName>
    </submittedName>
</protein>
<gene>
    <name evidence="1" type="ORF">H9865_07415</name>
</gene>
<proteinExistence type="predicted"/>
<comment type="caution">
    <text evidence="1">The sequence shown here is derived from an EMBL/GenBank/DDBJ whole genome shotgun (WGS) entry which is preliminary data.</text>
</comment>
<dbReference type="AlphaFoldDB" id="A0A9D1V4D0"/>
<evidence type="ECO:0000313" key="2">
    <source>
        <dbReference type="Proteomes" id="UP000824193"/>
    </source>
</evidence>
<organism evidence="1 2">
    <name type="scientific">Candidatus Allofournierella pullicola</name>
    <dbReference type="NCBI Taxonomy" id="2838596"/>
    <lineage>
        <taxon>Bacteria</taxon>
        <taxon>Bacillati</taxon>
        <taxon>Bacillota</taxon>
        <taxon>Clostridia</taxon>
        <taxon>Eubacteriales</taxon>
        <taxon>Oscillospiraceae</taxon>
        <taxon>Allofournierella</taxon>
    </lineage>
</organism>
<dbReference type="EMBL" id="DXFW01000020">
    <property type="protein sequence ID" value="HIX05912.1"/>
    <property type="molecule type" value="Genomic_DNA"/>
</dbReference>
<reference evidence="1" key="1">
    <citation type="journal article" date="2021" name="PeerJ">
        <title>Extensive microbial diversity within the chicken gut microbiome revealed by metagenomics and culture.</title>
        <authorList>
            <person name="Gilroy R."/>
            <person name="Ravi A."/>
            <person name="Getino M."/>
            <person name="Pursley I."/>
            <person name="Horton D.L."/>
            <person name="Alikhan N.F."/>
            <person name="Baker D."/>
            <person name="Gharbi K."/>
            <person name="Hall N."/>
            <person name="Watson M."/>
            <person name="Adriaenssens E.M."/>
            <person name="Foster-Nyarko E."/>
            <person name="Jarju S."/>
            <person name="Secka A."/>
            <person name="Antonio M."/>
            <person name="Oren A."/>
            <person name="Chaudhuri R.R."/>
            <person name="La Ragione R."/>
            <person name="Hildebrand F."/>
            <person name="Pallen M.J."/>
        </authorList>
    </citation>
    <scope>NUCLEOTIDE SEQUENCE</scope>
    <source>
        <strain evidence="1">2239</strain>
    </source>
</reference>
<accession>A0A9D1V4D0</accession>